<keyword evidence="1" id="KW-0812">Transmembrane</keyword>
<dbReference type="EMBL" id="VSSQ01004334">
    <property type="protein sequence ID" value="MPM24751.1"/>
    <property type="molecule type" value="Genomic_DNA"/>
</dbReference>
<protein>
    <submittedName>
        <fullName evidence="2">Uncharacterized protein</fullName>
    </submittedName>
</protein>
<comment type="caution">
    <text evidence="2">The sequence shown here is derived from an EMBL/GenBank/DDBJ whole genome shotgun (WGS) entry which is preliminary data.</text>
</comment>
<evidence type="ECO:0000256" key="1">
    <source>
        <dbReference type="SAM" id="Phobius"/>
    </source>
</evidence>
<keyword evidence="1" id="KW-1133">Transmembrane helix</keyword>
<evidence type="ECO:0000313" key="2">
    <source>
        <dbReference type="EMBL" id="MPM24751.1"/>
    </source>
</evidence>
<accession>A0A644YA21</accession>
<proteinExistence type="predicted"/>
<dbReference type="AlphaFoldDB" id="A0A644YA21"/>
<name>A0A644YA21_9ZZZZ</name>
<sequence length="35" mass="3963">MSGLEESFLVGIALTWLSIGVMKIVLKNLIEEWNQ</sequence>
<organism evidence="2">
    <name type="scientific">bioreactor metagenome</name>
    <dbReference type="NCBI Taxonomy" id="1076179"/>
    <lineage>
        <taxon>unclassified sequences</taxon>
        <taxon>metagenomes</taxon>
        <taxon>ecological metagenomes</taxon>
    </lineage>
</organism>
<reference evidence="2" key="1">
    <citation type="submission" date="2019-08" db="EMBL/GenBank/DDBJ databases">
        <authorList>
            <person name="Kucharzyk K."/>
            <person name="Murdoch R.W."/>
            <person name="Higgins S."/>
            <person name="Loffler F."/>
        </authorList>
    </citation>
    <scope>NUCLEOTIDE SEQUENCE</scope>
</reference>
<feature type="transmembrane region" description="Helical" evidence="1">
    <location>
        <begin position="6"/>
        <end position="26"/>
    </location>
</feature>
<keyword evidence="1" id="KW-0472">Membrane</keyword>
<gene>
    <name evidence="2" type="ORF">SDC9_71236</name>
</gene>